<dbReference type="Proteomes" id="UP000652477">
    <property type="component" value="Unassembled WGS sequence"/>
</dbReference>
<reference evidence="1" key="1">
    <citation type="submission" date="2020-08" db="EMBL/GenBank/DDBJ databases">
        <title>Genome public.</title>
        <authorList>
            <person name="Liu C."/>
            <person name="Sun Q."/>
        </authorList>
    </citation>
    <scope>NUCLEOTIDE SEQUENCE</scope>
    <source>
        <strain evidence="1">NSJ-55</strain>
    </source>
</reference>
<sequence length="89" mass="10411">MFKKDDICYILENNMNVRKARVSARQGKFYVIQLVGSCGAIRLPESRLFKTEQEAWDSQKREPVHVSNDYGYIDVFNGKRTNRAPKRDI</sequence>
<proteinExistence type="predicted"/>
<protein>
    <submittedName>
        <fullName evidence="1">Uncharacterized protein</fullName>
    </submittedName>
</protein>
<keyword evidence="2" id="KW-1185">Reference proteome</keyword>
<evidence type="ECO:0000313" key="2">
    <source>
        <dbReference type="Proteomes" id="UP000652477"/>
    </source>
</evidence>
<accession>A0A923LGF0</accession>
<gene>
    <name evidence="1" type="ORF">H8S37_04285</name>
</gene>
<dbReference type="EMBL" id="JACOPF010000001">
    <property type="protein sequence ID" value="MBC5688151.1"/>
    <property type="molecule type" value="Genomic_DNA"/>
</dbReference>
<organism evidence="1 2">
    <name type="scientific">Mediterraneibacter hominis</name>
    <dbReference type="NCBI Taxonomy" id="2763054"/>
    <lineage>
        <taxon>Bacteria</taxon>
        <taxon>Bacillati</taxon>
        <taxon>Bacillota</taxon>
        <taxon>Clostridia</taxon>
        <taxon>Lachnospirales</taxon>
        <taxon>Lachnospiraceae</taxon>
        <taxon>Mediterraneibacter</taxon>
    </lineage>
</organism>
<name>A0A923LGF0_9FIRM</name>
<evidence type="ECO:0000313" key="1">
    <source>
        <dbReference type="EMBL" id="MBC5688151.1"/>
    </source>
</evidence>
<dbReference type="AlphaFoldDB" id="A0A923LGF0"/>
<dbReference type="RefSeq" id="WP_186874785.1">
    <property type="nucleotide sequence ID" value="NZ_JACOPF010000001.1"/>
</dbReference>
<comment type="caution">
    <text evidence="1">The sequence shown here is derived from an EMBL/GenBank/DDBJ whole genome shotgun (WGS) entry which is preliminary data.</text>
</comment>